<evidence type="ECO:0000256" key="3">
    <source>
        <dbReference type="ARBA" id="ARBA00022723"/>
    </source>
</evidence>
<dbReference type="EMBL" id="CADILG010000018">
    <property type="protein sequence ID" value="CAB3871261.1"/>
    <property type="molecule type" value="Genomic_DNA"/>
</dbReference>
<comment type="similarity">
    <text evidence="2">Belongs to the FAH family.</text>
</comment>
<dbReference type="FunFam" id="3.90.850.10:FF:000008">
    <property type="entry name" value="FAA hydrolase family protein"/>
    <property type="match status" value="1"/>
</dbReference>
<name>A0A6S7DZ13_9BURK</name>
<dbReference type="PANTHER" id="PTHR42796:SF4">
    <property type="entry name" value="FUMARYLACETOACETATE HYDROLASE DOMAIN-CONTAINING PROTEIN 2A"/>
    <property type="match status" value="1"/>
</dbReference>
<dbReference type="Gene3D" id="3.90.850.10">
    <property type="entry name" value="Fumarylacetoacetase-like, C-terminal domain"/>
    <property type="match status" value="1"/>
</dbReference>
<protein>
    <recommendedName>
        <fullName evidence="4">Fumarylacetoacetase-like C-terminal domain-containing protein</fullName>
    </recommendedName>
</protein>
<dbReference type="Pfam" id="PF01557">
    <property type="entry name" value="FAA_hydrolase"/>
    <property type="match status" value="1"/>
</dbReference>
<keyword evidence="3" id="KW-0479">Metal-binding</keyword>
<dbReference type="GO" id="GO:0046872">
    <property type="term" value="F:metal ion binding"/>
    <property type="evidence" value="ECO:0007669"/>
    <property type="project" value="UniProtKB-KW"/>
</dbReference>
<gene>
    <name evidence="5" type="ORF">LMG26858_02739</name>
</gene>
<dbReference type="AlphaFoldDB" id="A0A6S7DZ13"/>
<accession>A0A6S7DZ13</accession>
<proteinExistence type="inferred from homology"/>
<comment type="cofactor">
    <cofactor evidence="1">
        <name>Mg(2+)</name>
        <dbReference type="ChEBI" id="CHEBI:18420"/>
    </cofactor>
</comment>
<evidence type="ECO:0000313" key="5">
    <source>
        <dbReference type="EMBL" id="CAB3871261.1"/>
    </source>
</evidence>
<organism evidence="5 6">
    <name type="scientific">Achromobacter anxifer</name>
    <dbReference type="NCBI Taxonomy" id="1287737"/>
    <lineage>
        <taxon>Bacteria</taxon>
        <taxon>Pseudomonadati</taxon>
        <taxon>Pseudomonadota</taxon>
        <taxon>Betaproteobacteria</taxon>
        <taxon>Burkholderiales</taxon>
        <taxon>Alcaligenaceae</taxon>
        <taxon>Achromobacter</taxon>
    </lineage>
</organism>
<keyword evidence="6" id="KW-1185">Reference proteome</keyword>
<dbReference type="PANTHER" id="PTHR42796">
    <property type="entry name" value="FUMARYLACETOACETATE HYDROLASE DOMAIN-CONTAINING PROTEIN 2A-RELATED"/>
    <property type="match status" value="1"/>
</dbReference>
<sequence length="293" mass="31694">MQFVSYLRDGQAGFGLMSGNGQGIIELGARLADCATLRLAIEIDRLDALAEKYGARAADLDAAAVTLLPPVPQPDKILCVGVNYGERNAEYKDNSDAPKYPSLFLRTPGTVVGHRVPLVKPAVSDQFDYEGEIVLVIGKEGRHIPEDRALEHVAGLSIANEGSVRDWLRHGKFNVTQGKNFERSGSIGPWMTRVGSPRELQGLTVSTRVNGELRQQDTTDNMMFPFARLIHYISTFARLLPGDLILTGTPTGAGARFDPPRYLKAGDVVRVEVSGVGALENEVVDEAAPAAAR</sequence>
<reference evidence="5 6" key="1">
    <citation type="submission" date="2020-04" db="EMBL/GenBank/DDBJ databases">
        <authorList>
            <person name="De Canck E."/>
        </authorList>
    </citation>
    <scope>NUCLEOTIDE SEQUENCE [LARGE SCALE GENOMIC DNA]</scope>
    <source>
        <strain evidence="5 6">LMG 26858</strain>
    </source>
</reference>
<dbReference type="GO" id="GO:0003824">
    <property type="term" value="F:catalytic activity"/>
    <property type="evidence" value="ECO:0007669"/>
    <property type="project" value="InterPro"/>
</dbReference>
<dbReference type="SUPFAM" id="SSF56529">
    <property type="entry name" value="FAH"/>
    <property type="match status" value="1"/>
</dbReference>
<evidence type="ECO:0000256" key="2">
    <source>
        <dbReference type="ARBA" id="ARBA00010211"/>
    </source>
</evidence>
<evidence type="ECO:0000256" key="1">
    <source>
        <dbReference type="ARBA" id="ARBA00001946"/>
    </source>
</evidence>
<feature type="domain" description="Fumarylacetoacetase-like C-terminal" evidence="4">
    <location>
        <begin position="76"/>
        <end position="284"/>
    </location>
</feature>
<dbReference type="InterPro" id="IPR011234">
    <property type="entry name" value="Fumarylacetoacetase-like_C"/>
</dbReference>
<dbReference type="Proteomes" id="UP000494117">
    <property type="component" value="Unassembled WGS sequence"/>
</dbReference>
<evidence type="ECO:0000313" key="6">
    <source>
        <dbReference type="Proteomes" id="UP000494117"/>
    </source>
</evidence>
<evidence type="ECO:0000259" key="4">
    <source>
        <dbReference type="Pfam" id="PF01557"/>
    </source>
</evidence>
<dbReference type="GO" id="GO:0044281">
    <property type="term" value="P:small molecule metabolic process"/>
    <property type="evidence" value="ECO:0007669"/>
    <property type="project" value="UniProtKB-ARBA"/>
</dbReference>
<dbReference type="InterPro" id="IPR036663">
    <property type="entry name" value="Fumarylacetoacetase_C_sf"/>
</dbReference>
<dbReference type="InterPro" id="IPR051121">
    <property type="entry name" value="FAH"/>
</dbReference>